<organism evidence="2 3">
    <name type="scientific">Nocardioides salarius</name>
    <dbReference type="NCBI Taxonomy" id="374513"/>
    <lineage>
        <taxon>Bacteria</taxon>
        <taxon>Bacillati</taxon>
        <taxon>Actinomycetota</taxon>
        <taxon>Actinomycetes</taxon>
        <taxon>Propionibacteriales</taxon>
        <taxon>Nocardioidaceae</taxon>
        <taxon>Nocardioides</taxon>
    </lineage>
</organism>
<accession>A0ABS2MG24</accession>
<dbReference type="EMBL" id="JAFBBZ010000001">
    <property type="protein sequence ID" value="MBM7510140.1"/>
    <property type="molecule type" value="Genomic_DNA"/>
</dbReference>
<reference evidence="2 3" key="1">
    <citation type="submission" date="2021-01" db="EMBL/GenBank/DDBJ databases">
        <title>Sequencing the genomes of 1000 actinobacteria strains.</title>
        <authorList>
            <person name="Klenk H.-P."/>
        </authorList>
    </citation>
    <scope>NUCLEOTIDE SEQUENCE [LARGE SCALE GENOMIC DNA]</scope>
    <source>
        <strain evidence="2 3">DSM 18239</strain>
    </source>
</reference>
<gene>
    <name evidence="2" type="ORF">JOE61_003954</name>
</gene>
<protein>
    <recommendedName>
        <fullName evidence="4">DUF3068 domain-containing protein</fullName>
    </recommendedName>
</protein>
<evidence type="ECO:0000256" key="1">
    <source>
        <dbReference type="SAM" id="Phobius"/>
    </source>
</evidence>
<evidence type="ECO:0008006" key="4">
    <source>
        <dbReference type="Google" id="ProtNLM"/>
    </source>
</evidence>
<keyword evidence="1" id="KW-1133">Transmembrane helix</keyword>
<proteinExistence type="predicted"/>
<evidence type="ECO:0000313" key="2">
    <source>
        <dbReference type="EMBL" id="MBM7510140.1"/>
    </source>
</evidence>
<feature type="transmembrane region" description="Helical" evidence="1">
    <location>
        <begin position="265"/>
        <end position="285"/>
    </location>
</feature>
<dbReference type="Proteomes" id="UP000732378">
    <property type="component" value="Unassembled WGS sequence"/>
</dbReference>
<comment type="caution">
    <text evidence="2">The sequence shown here is derived from an EMBL/GenBank/DDBJ whole genome shotgun (WGS) entry which is preliminary data.</text>
</comment>
<dbReference type="RefSeq" id="WP_193670280.1">
    <property type="nucleotide sequence ID" value="NZ_JACDTV010000013.1"/>
</dbReference>
<keyword evidence="1" id="KW-0472">Membrane</keyword>
<sequence length="305" mass="32686">MRKILGPVLLGLGGFLLIAGLLGLVWAPGVVEKTPIQVETITMLEGQAGKLDTSTGDLVDNPIFAISDTRTDTELSDDDAVAWLSTSCVMIDRGGDRVCDEDSEDLITASVDIFATDRVTALADNETLDLPADAVPHDGLVNKWPFGAEQETYPYWDGTVGQAVDAAYDRTESIEGTETYVYRVEIDEAPIEVAEGVPGTYTTVKEIFVEPQTGAILNQTEDQQRYLADGTPALDLQLAFTDEQVAQGVDDNAGDRQLLTLVTTVLPIVGFVGGAICLVAGLLLLRGRSRTTTHSRKQDLVGAGR</sequence>
<keyword evidence="1" id="KW-0812">Transmembrane</keyword>
<dbReference type="Pfam" id="PF11271">
    <property type="entry name" value="PorA"/>
    <property type="match status" value="1"/>
</dbReference>
<evidence type="ECO:0000313" key="3">
    <source>
        <dbReference type="Proteomes" id="UP000732378"/>
    </source>
</evidence>
<name>A0ABS2MG24_9ACTN</name>
<keyword evidence="3" id="KW-1185">Reference proteome</keyword>
<dbReference type="InterPro" id="IPR021424">
    <property type="entry name" value="PorA"/>
</dbReference>